<evidence type="ECO:0000256" key="1">
    <source>
        <dbReference type="ARBA" id="ARBA00004141"/>
    </source>
</evidence>
<feature type="transmembrane region" description="Helical" evidence="9">
    <location>
        <begin position="326"/>
        <end position="345"/>
    </location>
</feature>
<protein>
    <submittedName>
        <fullName evidence="10">Small oligopeptide transporter</fullName>
    </submittedName>
</protein>
<feature type="transmembrane region" description="Helical" evidence="9">
    <location>
        <begin position="562"/>
        <end position="584"/>
    </location>
</feature>
<accession>A0A165CZ88</accession>
<evidence type="ECO:0000256" key="3">
    <source>
        <dbReference type="ARBA" id="ARBA00022448"/>
    </source>
</evidence>
<keyword evidence="7 9" id="KW-1133">Transmembrane helix</keyword>
<feature type="transmembrane region" description="Helical" evidence="9">
    <location>
        <begin position="86"/>
        <end position="106"/>
    </location>
</feature>
<feature type="transmembrane region" description="Helical" evidence="9">
    <location>
        <begin position="154"/>
        <end position="175"/>
    </location>
</feature>
<evidence type="ECO:0000313" key="10">
    <source>
        <dbReference type="EMBL" id="KZV83484.1"/>
    </source>
</evidence>
<dbReference type="AlphaFoldDB" id="A0A165CZ88"/>
<keyword evidence="4 9" id="KW-0812">Transmembrane</keyword>
<feature type="transmembrane region" description="Helical" evidence="9">
    <location>
        <begin position="706"/>
        <end position="728"/>
    </location>
</feature>
<keyword evidence="6" id="KW-0653">Protein transport</keyword>
<keyword evidence="11" id="KW-1185">Reference proteome</keyword>
<feature type="transmembrane region" description="Helical" evidence="9">
    <location>
        <begin position="677"/>
        <end position="694"/>
    </location>
</feature>
<dbReference type="FunCoup" id="A0A165CZ88">
    <property type="interactions" value="10"/>
</dbReference>
<feature type="transmembrane region" description="Helical" evidence="9">
    <location>
        <begin position="112"/>
        <end position="133"/>
    </location>
</feature>
<dbReference type="InParanoid" id="A0A165CZ88"/>
<evidence type="ECO:0000313" key="11">
    <source>
        <dbReference type="Proteomes" id="UP000077266"/>
    </source>
</evidence>
<dbReference type="NCBIfam" id="TIGR00727">
    <property type="entry name" value="ISP4_OPT"/>
    <property type="match status" value="1"/>
</dbReference>
<evidence type="ECO:0000256" key="6">
    <source>
        <dbReference type="ARBA" id="ARBA00022927"/>
    </source>
</evidence>
<sequence length="775" mass="87317">MSHSMYSDKESVDDSIGAYKMQIRQSNDFERAYTPHTVRQGQYADFDDPNLDLDAEDLEEDSPYPEVRSAVANTDDVTMPAGTVRVWVIGLVLAVVLPAVNQFFFFRYPSVVIGQLVAQLVSYPLGRLAAWALPRWSLFGLQLNPGPFTIKEHVLITIMAGVGASSAYATDIVAVQRVYYNQNWNFSYQWMIVMSTQLIGFSIGGILRRFLVDPPSMIWPANLVFCALFNTLHSTSYTGAGSRGGMSREKFFLIVFIGSTLWYFVPGYLFTALSYFSWVCWIAPNNVKVNQMFGYLSGMGMSLITFDWAQISYIGSPLATPWWAEANVAFGFVFFFWFLTPILYYTNTWFGAYMPILSRETYDNTGQPYDVMRILTPEMTFNQTAYSEYSPLFLSTTFAVSYGLSFAAITSTVVHTLLYYRKQIFTQARRSLKEQPDIHARLMSMYNPVPSWWYSVIFVIMFIFGTVAIETFPTGMPIWAFVLALVIAFAYVIPIGMIQAITNQQVGLNVITELIVGYALPGRPIAMMLFKTWGYISMAQALNFASDFKLGHYMKIPPRSMFLAQVVATIVAGTTQLGVQAWMFSGNIPDICTGNEVFICPTTHVFGAASILWGVIGPQRQFSQGQLYYGLSFFFLVGALAPVVPWLMTKRYPNSWWKYINFPVIFNGTGLIPPATAVNYVPWCITGFIFQYFIRRRHFSWWAKYNYVLSAALDSGVAVSAVIIFFALQYPANGTIGANSIATWWGNTVWLNNLDAANVALKAIPDIGFFGPSKW</sequence>
<dbReference type="GO" id="GO:0016020">
    <property type="term" value="C:membrane"/>
    <property type="evidence" value="ECO:0007669"/>
    <property type="project" value="UniProtKB-SubCell"/>
</dbReference>
<dbReference type="Proteomes" id="UP000077266">
    <property type="component" value="Unassembled WGS sequence"/>
</dbReference>
<evidence type="ECO:0000256" key="8">
    <source>
        <dbReference type="ARBA" id="ARBA00023136"/>
    </source>
</evidence>
<gene>
    <name evidence="10" type="ORF">EXIGLDRAFT_656022</name>
</gene>
<dbReference type="GO" id="GO:0035673">
    <property type="term" value="F:oligopeptide transmembrane transporter activity"/>
    <property type="evidence" value="ECO:0007669"/>
    <property type="project" value="InterPro"/>
</dbReference>
<evidence type="ECO:0000256" key="9">
    <source>
        <dbReference type="SAM" id="Phobius"/>
    </source>
</evidence>
<dbReference type="GO" id="GO:0015031">
    <property type="term" value="P:protein transport"/>
    <property type="evidence" value="ECO:0007669"/>
    <property type="project" value="UniProtKB-KW"/>
</dbReference>
<keyword evidence="3" id="KW-0813">Transport</keyword>
<feature type="transmembrane region" description="Helical" evidence="9">
    <location>
        <begin position="187"/>
        <end position="207"/>
    </location>
</feature>
<evidence type="ECO:0000256" key="5">
    <source>
        <dbReference type="ARBA" id="ARBA00022856"/>
    </source>
</evidence>
<evidence type="ECO:0000256" key="7">
    <source>
        <dbReference type="ARBA" id="ARBA00022989"/>
    </source>
</evidence>
<keyword evidence="8 9" id="KW-0472">Membrane</keyword>
<dbReference type="Pfam" id="PF03169">
    <property type="entry name" value="OPT"/>
    <property type="match status" value="1"/>
</dbReference>
<dbReference type="EMBL" id="KV426269">
    <property type="protein sequence ID" value="KZV83484.1"/>
    <property type="molecule type" value="Genomic_DNA"/>
</dbReference>
<organism evidence="10 11">
    <name type="scientific">Exidia glandulosa HHB12029</name>
    <dbReference type="NCBI Taxonomy" id="1314781"/>
    <lineage>
        <taxon>Eukaryota</taxon>
        <taxon>Fungi</taxon>
        <taxon>Dikarya</taxon>
        <taxon>Basidiomycota</taxon>
        <taxon>Agaricomycotina</taxon>
        <taxon>Agaricomycetes</taxon>
        <taxon>Auriculariales</taxon>
        <taxon>Exidiaceae</taxon>
        <taxon>Exidia</taxon>
    </lineage>
</organism>
<keyword evidence="5" id="KW-0571">Peptide transport</keyword>
<feature type="transmembrane region" description="Helical" evidence="9">
    <location>
        <begin position="596"/>
        <end position="615"/>
    </location>
</feature>
<feature type="transmembrane region" description="Helical" evidence="9">
    <location>
        <begin position="478"/>
        <end position="498"/>
    </location>
</feature>
<feature type="transmembrane region" description="Helical" evidence="9">
    <location>
        <begin position="399"/>
        <end position="420"/>
    </location>
</feature>
<evidence type="ECO:0000256" key="2">
    <source>
        <dbReference type="ARBA" id="ARBA00008807"/>
    </source>
</evidence>
<feature type="transmembrane region" description="Helical" evidence="9">
    <location>
        <begin position="251"/>
        <end position="273"/>
    </location>
</feature>
<reference evidence="10 11" key="1">
    <citation type="journal article" date="2016" name="Mol. Biol. Evol.">
        <title>Comparative Genomics of Early-Diverging Mushroom-Forming Fungi Provides Insights into the Origins of Lignocellulose Decay Capabilities.</title>
        <authorList>
            <person name="Nagy L.G."/>
            <person name="Riley R."/>
            <person name="Tritt A."/>
            <person name="Adam C."/>
            <person name="Daum C."/>
            <person name="Floudas D."/>
            <person name="Sun H."/>
            <person name="Yadav J.S."/>
            <person name="Pangilinan J."/>
            <person name="Larsson K.H."/>
            <person name="Matsuura K."/>
            <person name="Barry K."/>
            <person name="Labutti K."/>
            <person name="Kuo R."/>
            <person name="Ohm R.A."/>
            <person name="Bhattacharya S.S."/>
            <person name="Shirouzu T."/>
            <person name="Yoshinaga Y."/>
            <person name="Martin F.M."/>
            <person name="Grigoriev I.V."/>
            <person name="Hibbett D.S."/>
        </authorList>
    </citation>
    <scope>NUCLEOTIDE SEQUENCE [LARGE SCALE GENOMIC DNA]</scope>
    <source>
        <strain evidence="10 11">HHB12029</strain>
    </source>
</reference>
<comment type="subcellular location">
    <subcellularLocation>
        <location evidence="1">Membrane</location>
        <topology evidence="1">Multi-pass membrane protein</topology>
    </subcellularLocation>
</comment>
<dbReference type="InterPro" id="IPR004813">
    <property type="entry name" value="OPT"/>
</dbReference>
<feature type="transmembrane region" description="Helical" evidence="9">
    <location>
        <begin position="451"/>
        <end position="472"/>
    </location>
</feature>
<feature type="transmembrane region" description="Helical" evidence="9">
    <location>
        <begin position="627"/>
        <end position="648"/>
    </location>
</feature>
<comment type="similarity">
    <text evidence="2">Belongs to the oligopeptide OPT transporter family.</text>
</comment>
<dbReference type="OrthoDB" id="9986677at2759"/>
<feature type="transmembrane region" description="Helical" evidence="9">
    <location>
        <begin position="293"/>
        <end position="314"/>
    </location>
</feature>
<dbReference type="NCBIfam" id="TIGR00728">
    <property type="entry name" value="OPT_sfam"/>
    <property type="match status" value="1"/>
</dbReference>
<proteinExistence type="inferred from homology"/>
<dbReference type="PANTHER" id="PTHR22601">
    <property type="entry name" value="ISP4 LIKE PROTEIN"/>
    <property type="match status" value="1"/>
</dbReference>
<evidence type="ECO:0000256" key="4">
    <source>
        <dbReference type="ARBA" id="ARBA00022692"/>
    </source>
</evidence>
<dbReference type="InterPro" id="IPR004648">
    <property type="entry name" value="Oligpept_transpt"/>
</dbReference>
<name>A0A165CZ88_EXIGL</name>